<protein>
    <submittedName>
        <fullName evidence="1">Uncharacterized protein</fullName>
    </submittedName>
</protein>
<reference evidence="1" key="1">
    <citation type="submission" date="2023-04" db="EMBL/GenBank/DDBJ databases">
        <title>Draft Genome sequencing of Naganishia species isolated from polar environments using Oxford Nanopore Technology.</title>
        <authorList>
            <person name="Leo P."/>
            <person name="Venkateswaran K."/>
        </authorList>
    </citation>
    <scope>NUCLEOTIDE SEQUENCE</scope>
    <source>
        <strain evidence="1">MNA-CCFEE 5262</strain>
    </source>
</reference>
<name>A0ACC2W1Z6_9TREE</name>
<evidence type="ECO:0000313" key="2">
    <source>
        <dbReference type="Proteomes" id="UP001230649"/>
    </source>
</evidence>
<dbReference type="EMBL" id="JASBWS010000048">
    <property type="protein sequence ID" value="KAJ9105637.1"/>
    <property type="molecule type" value="Genomic_DNA"/>
</dbReference>
<gene>
    <name evidence="1" type="ORF">QFC20_004317</name>
</gene>
<proteinExistence type="predicted"/>
<comment type="caution">
    <text evidence="1">The sequence shown here is derived from an EMBL/GenBank/DDBJ whole genome shotgun (WGS) entry which is preliminary data.</text>
</comment>
<organism evidence="1 2">
    <name type="scientific">Naganishia adeliensis</name>
    <dbReference type="NCBI Taxonomy" id="92952"/>
    <lineage>
        <taxon>Eukaryota</taxon>
        <taxon>Fungi</taxon>
        <taxon>Dikarya</taxon>
        <taxon>Basidiomycota</taxon>
        <taxon>Agaricomycotina</taxon>
        <taxon>Tremellomycetes</taxon>
        <taxon>Filobasidiales</taxon>
        <taxon>Filobasidiaceae</taxon>
        <taxon>Naganishia</taxon>
    </lineage>
</organism>
<sequence>MSVRIHGRHVLDAEGRVITLRGVNVSSNSKVPSSDPAEDIPFPERTSYIDRPFPLDEAPVHWRRLKRWGLTYLRITVTWEAVEHAGPGVYDEEYLEYLRQLMISMSEHGIQGYISGAPAWTLCAAGLSPDPTKLQETGAAYLGGVTYRGAVAEGERGLWPTGYTKLACATMNTLFWAGETFAPLCMVNTRTGLPTEISPLGDGDASENIQTFLQGRFMAMYERLVDTLTDIPGVLGFELLNEPHPGYIALPTLHAWNYTTDLHLGPAPSPIQSFAAGDGHPTPVPVYTRSWPVPTRKTGTTSIPHRAGVRAWMEGVACPWAREGVWGWDTDARRPVVLKEGYFTRSASGVAVTFYEDFYWPFVRRWLGLVERGARGKMVHVEAVPNEFCPVWPEEVKPRTLVYSPHWYDLNVLFNKTYGFMSVNVQGLARGMFITRALYFGQAAAKRNYTLQIGNIVRRSYERLGEVPVVIGETGVPIDMNQREAFRTGDFTRQERMMDTLMTAIERNMVGVNLWNYNPRNNDLLGDDWNFENFSWISEQELDEETRHDAQGAELDKGCRLIKAVVRPYALRTAGIPLSTEYSLRHGTFRFRFANPTSDPVPRADIHSPPLHGHPAITSNETEIFLPPWFADASRQGKLVIACSDGTVRIDEEAQRVIWQHNEMGEGYAHEIRIRDMSVKADEGGVWMWVMALVVILLGIIVRGGLV</sequence>
<keyword evidence="2" id="KW-1185">Reference proteome</keyword>
<evidence type="ECO:0000313" key="1">
    <source>
        <dbReference type="EMBL" id="KAJ9105637.1"/>
    </source>
</evidence>
<accession>A0ACC2W1Z6</accession>
<dbReference type="Proteomes" id="UP001230649">
    <property type="component" value="Unassembled WGS sequence"/>
</dbReference>